<dbReference type="Pfam" id="PF12945">
    <property type="entry name" value="PilZNR"/>
    <property type="match status" value="1"/>
</dbReference>
<keyword evidence="3" id="KW-0969">Cilium</keyword>
<dbReference type="SUPFAM" id="SSF141371">
    <property type="entry name" value="PilZ domain-like"/>
    <property type="match status" value="1"/>
</dbReference>
<dbReference type="InterPro" id="IPR009875">
    <property type="entry name" value="PilZ_domain"/>
</dbReference>
<keyword evidence="3" id="KW-0282">Flagellum</keyword>
<gene>
    <name evidence="3" type="ORF">SAMN04487884_104173</name>
</gene>
<dbReference type="InterPro" id="IPR009926">
    <property type="entry name" value="T3SS_YcgR_PilZN"/>
</dbReference>
<dbReference type="eggNOG" id="COG5581">
    <property type="taxonomic scope" value="Bacteria"/>
</dbReference>
<dbReference type="RefSeq" id="WP_074754696.1">
    <property type="nucleotide sequence ID" value="NZ_FOGJ01000004.1"/>
</dbReference>
<accession>A0A1H9NFT4</accession>
<keyword evidence="3" id="KW-0966">Cell projection</keyword>
<organism evidence="3 4">
    <name type="scientific">Butyrivibrio fibrisolvens</name>
    <dbReference type="NCBI Taxonomy" id="831"/>
    <lineage>
        <taxon>Bacteria</taxon>
        <taxon>Bacillati</taxon>
        <taxon>Bacillota</taxon>
        <taxon>Clostridia</taxon>
        <taxon>Lachnospirales</taxon>
        <taxon>Lachnospiraceae</taxon>
        <taxon>Butyrivibrio</taxon>
    </lineage>
</organism>
<evidence type="ECO:0000313" key="4">
    <source>
        <dbReference type="Proteomes" id="UP000182584"/>
    </source>
</evidence>
<dbReference type="Pfam" id="PF07238">
    <property type="entry name" value="PilZ"/>
    <property type="match status" value="1"/>
</dbReference>
<evidence type="ECO:0000259" key="2">
    <source>
        <dbReference type="Pfam" id="PF12945"/>
    </source>
</evidence>
<dbReference type="OrthoDB" id="9783080at2"/>
<dbReference type="GO" id="GO:0035438">
    <property type="term" value="F:cyclic-di-GMP binding"/>
    <property type="evidence" value="ECO:0007669"/>
    <property type="project" value="InterPro"/>
</dbReference>
<feature type="domain" description="Type III secretion system flagellar brake protein YcgR PilZN" evidence="2">
    <location>
        <begin position="8"/>
        <end position="96"/>
    </location>
</feature>
<name>A0A1H9NFT4_BUTFI</name>
<feature type="domain" description="PilZ" evidence="1">
    <location>
        <begin position="105"/>
        <end position="229"/>
    </location>
</feature>
<evidence type="ECO:0000259" key="1">
    <source>
        <dbReference type="Pfam" id="PF07238"/>
    </source>
</evidence>
<sequence>MLSDYIIPGNRIELQTYSSGYSDNSGDRKSYASKIYDIISEERIDVMMPMEKGQLQLLPVDGIYNIVFYSDKGLFQCTGRVEDRYRSNNMYILTLELTSPLSKLQRREYYRFSCAINFKFRSLSDEEDEAVKDSPFFSIDGELPMAKGMIVDISGGGIRFIASERMDENTRLYICYQLPQKGVLKDYRIIGQILKTRELENKQGSFEHRVKYTNIDEDDREDIIHYIFEEERKMMRRT</sequence>
<dbReference type="EMBL" id="FOGJ01000004">
    <property type="protein sequence ID" value="SER34721.1"/>
    <property type="molecule type" value="Genomic_DNA"/>
</dbReference>
<reference evidence="3 4" key="1">
    <citation type="submission" date="2016-10" db="EMBL/GenBank/DDBJ databases">
        <authorList>
            <person name="de Groot N.N."/>
        </authorList>
    </citation>
    <scope>NUCLEOTIDE SEQUENCE [LARGE SCALE GENOMIC DNA]</scope>
    <source>
        <strain evidence="3 4">AR40</strain>
    </source>
</reference>
<proteinExistence type="predicted"/>
<protein>
    <submittedName>
        <fullName evidence="3">C-di-GMP-binding flagellar brake protein YcgR, contains PilZNR and PilZ domains</fullName>
    </submittedName>
</protein>
<dbReference type="Proteomes" id="UP000182584">
    <property type="component" value="Unassembled WGS sequence"/>
</dbReference>
<evidence type="ECO:0000313" key="3">
    <source>
        <dbReference type="EMBL" id="SER34721.1"/>
    </source>
</evidence>
<dbReference type="AlphaFoldDB" id="A0A1H9NFT4"/>